<dbReference type="EMBL" id="CADCSY010000075">
    <property type="protein sequence ID" value="CAA9240035.1"/>
    <property type="molecule type" value="Genomic_DNA"/>
</dbReference>
<protein>
    <submittedName>
        <fullName evidence="2">Uncharacterized protein</fullName>
    </submittedName>
</protein>
<evidence type="ECO:0000256" key="1">
    <source>
        <dbReference type="SAM" id="MobiDB-lite"/>
    </source>
</evidence>
<organism evidence="2">
    <name type="scientific">uncultured Acidimicrobiales bacterium</name>
    <dbReference type="NCBI Taxonomy" id="310071"/>
    <lineage>
        <taxon>Bacteria</taxon>
        <taxon>Bacillati</taxon>
        <taxon>Actinomycetota</taxon>
        <taxon>Acidimicrobiia</taxon>
        <taxon>Acidimicrobiales</taxon>
        <taxon>environmental samples</taxon>
    </lineage>
</organism>
<feature type="region of interest" description="Disordered" evidence="1">
    <location>
        <begin position="1"/>
        <end position="34"/>
    </location>
</feature>
<evidence type="ECO:0000313" key="2">
    <source>
        <dbReference type="EMBL" id="CAA9240035.1"/>
    </source>
</evidence>
<dbReference type="AlphaFoldDB" id="A0A6J4I4F9"/>
<proteinExistence type="predicted"/>
<feature type="non-terminal residue" evidence="2">
    <location>
        <position position="1"/>
    </location>
</feature>
<gene>
    <name evidence="2" type="ORF">AVDCRST_MAG20-1681</name>
</gene>
<name>A0A6J4I4F9_9ACTN</name>
<sequence>CAGTRPVHVWRWPRSSSPPGPTGPRWRPEPMPGP</sequence>
<reference evidence="2" key="1">
    <citation type="submission" date="2020-02" db="EMBL/GenBank/DDBJ databases">
        <authorList>
            <person name="Meier V. D."/>
        </authorList>
    </citation>
    <scope>NUCLEOTIDE SEQUENCE</scope>
    <source>
        <strain evidence="2">AVDCRST_MAG20</strain>
    </source>
</reference>
<feature type="non-terminal residue" evidence="2">
    <location>
        <position position="34"/>
    </location>
</feature>
<accession>A0A6J4I4F9</accession>